<keyword evidence="1" id="KW-0812">Transmembrane</keyword>
<feature type="transmembrane region" description="Helical" evidence="1">
    <location>
        <begin position="149"/>
        <end position="173"/>
    </location>
</feature>
<feature type="transmembrane region" description="Helical" evidence="1">
    <location>
        <begin position="126"/>
        <end position="143"/>
    </location>
</feature>
<evidence type="ECO:0000256" key="1">
    <source>
        <dbReference type="SAM" id="Phobius"/>
    </source>
</evidence>
<dbReference type="InterPro" id="IPR045691">
    <property type="entry name" value="DUF6056"/>
</dbReference>
<reference evidence="3" key="1">
    <citation type="journal article" date="2019" name="Int. J. Syst. Evol. Microbiol.">
        <title>The Global Catalogue of Microorganisms (GCM) 10K type strain sequencing project: providing services to taxonomists for standard genome sequencing and annotation.</title>
        <authorList>
            <consortium name="The Broad Institute Genomics Platform"/>
            <consortium name="The Broad Institute Genome Sequencing Center for Infectious Disease"/>
            <person name="Wu L."/>
            <person name="Ma J."/>
        </authorList>
    </citation>
    <scope>NUCLEOTIDE SEQUENCE [LARGE SCALE GENOMIC DNA]</scope>
    <source>
        <strain evidence="3">JCM 17925</strain>
    </source>
</reference>
<feature type="transmembrane region" description="Helical" evidence="1">
    <location>
        <begin position="352"/>
        <end position="370"/>
    </location>
</feature>
<keyword evidence="1" id="KW-1133">Transmembrane helix</keyword>
<organism evidence="2 3">
    <name type="scientific">Nibrella viscosa</name>
    <dbReference type="NCBI Taxonomy" id="1084524"/>
    <lineage>
        <taxon>Bacteria</taxon>
        <taxon>Pseudomonadati</taxon>
        <taxon>Bacteroidota</taxon>
        <taxon>Cytophagia</taxon>
        <taxon>Cytophagales</taxon>
        <taxon>Spirosomataceae</taxon>
        <taxon>Nibrella</taxon>
    </lineage>
</organism>
<dbReference type="EMBL" id="BAABHB010000014">
    <property type="protein sequence ID" value="GAA4416947.1"/>
    <property type="molecule type" value="Genomic_DNA"/>
</dbReference>
<feature type="transmembrane region" description="Helical" evidence="1">
    <location>
        <begin position="229"/>
        <end position="245"/>
    </location>
</feature>
<feature type="transmembrane region" description="Helical" evidence="1">
    <location>
        <begin position="95"/>
        <end position="114"/>
    </location>
</feature>
<proteinExistence type="predicted"/>
<dbReference type="Proteomes" id="UP001500936">
    <property type="component" value="Unassembled WGS sequence"/>
</dbReference>
<name>A0ABP8KUT5_9BACT</name>
<dbReference type="RefSeq" id="WP_345270679.1">
    <property type="nucleotide sequence ID" value="NZ_BAABHB010000014.1"/>
</dbReference>
<comment type="caution">
    <text evidence="2">The sequence shown here is derived from an EMBL/GenBank/DDBJ whole genome shotgun (WGS) entry which is preliminary data.</text>
</comment>
<feature type="transmembrane region" description="Helical" evidence="1">
    <location>
        <begin position="382"/>
        <end position="399"/>
    </location>
</feature>
<evidence type="ECO:0000313" key="3">
    <source>
        <dbReference type="Proteomes" id="UP001500936"/>
    </source>
</evidence>
<feature type="transmembrane region" description="Helical" evidence="1">
    <location>
        <begin position="15"/>
        <end position="41"/>
    </location>
</feature>
<dbReference type="PROSITE" id="PS51257">
    <property type="entry name" value="PROKAR_LIPOPROTEIN"/>
    <property type="match status" value="1"/>
</dbReference>
<protein>
    <submittedName>
        <fullName evidence="2">Uncharacterized protein</fullName>
    </submittedName>
</protein>
<evidence type="ECO:0000313" key="2">
    <source>
        <dbReference type="EMBL" id="GAA4416947.1"/>
    </source>
</evidence>
<sequence>MVSQENKITNQQTSLPALIVALFILGCFAVTVILLSVLAFYNHPSPVDDYCFADTAIRYGYWQAQIYYYNGWSGRFFQNFLVHGGPLTFGWRGGYVVFPIGMLLLLFGSSYYLYRQLTRSQYPARAAALIAGAFMVLYITDLYSVPEFLYWYTGLACYSLSCLFIIMLIGLFIRHDQQTFGLSWPLLLAESLLIVGIIGSSETSMVMVMSFLAMVGLCFILYRRTIPVAWILLMVVAGIACYFLIKAPGNYIRLNGNEGRQEVLASLKSSVRYGVTYLLHQFLKTPLLPLTLLYLPVAYRLSSARSQVQHYFALHPLLSVGYWVAAVLATIFLHFLAVGIPPVMRVQNTTNMIFLLGWFYNVTVALRLVRSSIGSFSLLTQYSWPLVLVATVWGGLSFVTNDNIKTLASDLMSGRARQYDQAMTRRYEILAASRNDTLALDPLPVRPVSLMLEDVRTNPEHLWNRCWANYFDHKAVFLDDLSTNKRQ</sequence>
<feature type="transmembrane region" description="Helical" evidence="1">
    <location>
        <begin position="320"/>
        <end position="340"/>
    </location>
</feature>
<keyword evidence="3" id="KW-1185">Reference proteome</keyword>
<keyword evidence="1" id="KW-0472">Membrane</keyword>
<gene>
    <name evidence="2" type="ORF">GCM10023187_48910</name>
</gene>
<accession>A0ABP8KUT5</accession>
<dbReference type="Pfam" id="PF19528">
    <property type="entry name" value="DUF6056"/>
    <property type="match status" value="1"/>
</dbReference>
<feature type="transmembrane region" description="Helical" evidence="1">
    <location>
        <begin position="180"/>
        <end position="198"/>
    </location>
</feature>
<feature type="transmembrane region" description="Helical" evidence="1">
    <location>
        <begin position="204"/>
        <end position="222"/>
    </location>
</feature>